<evidence type="ECO:0000259" key="6">
    <source>
        <dbReference type="PROSITE" id="PS50977"/>
    </source>
</evidence>
<feature type="domain" description="HTH tetR-type" evidence="6">
    <location>
        <begin position="67"/>
        <end position="127"/>
    </location>
</feature>
<gene>
    <name evidence="7" type="ORF">FO013_14520</name>
</gene>
<dbReference type="SUPFAM" id="SSF46689">
    <property type="entry name" value="Homeodomain-like"/>
    <property type="match status" value="1"/>
</dbReference>
<comment type="caution">
    <text evidence="7">The sequence shown here is derived from an EMBL/GenBank/DDBJ whole genome shotgun (WGS) entry which is preliminary data.</text>
</comment>
<keyword evidence="2" id="KW-0805">Transcription regulation</keyword>
<protein>
    <submittedName>
        <fullName evidence="7">TetR/AcrR family transcriptional regulator</fullName>
    </submittedName>
</protein>
<keyword evidence="1" id="KW-0678">Repressor</keyword>
<dbReference type="Pfam" id="PF00440">
    <property type="entry name" value="TetR_N"/>
    <property type="match status" value="1"/>
</dbReference>
<dbReference type="EMBL" id="VLTK01000008">
    <property type="protein sequence ID" value="TSI14571.1"/>
    <property type="molecule type" value="Genomic_DNA"/>
</dbReference>
<dbReference type="PROSITE" id="PS50977">
    <property type="entry name" value="HTH_TETR_2"/>
    <property type="match status" value="1"/>
</dbReference>
<evidence type="ECO:0000256" key="4">
    <source>
        <dbReference type="ARBA" id="ARBA00023163"/>
    </source>
</evidence>
<accession>A0A556CAU8</accession>
<evidence type="ECO:0000256" key="1">
    <source>
        <dbReference type="ARBA" id="ARBA00022491"/>
    </source>
</evidence>
<dbReference type="Pfam" id="PF13977">
    <property type="entry name" value="TetR_C_6"/>
    <property type="match status" value="1"/>
</dbReference>
<dbReference type="InterPro" id="IPR039538">
    <property type="entry name" value="BetI_C"/>
</dbReference>
<dbReference type="Gene3D" id="1.10.357.10">
    <property type="entry name" value="Tetracycline Repressor, domain 2"/>
    <property type="match status" value="1"/>
</dbReference>
<evidence type="ECO:0000313" key="8">
    <source>
        <dbReference type="Proteomes" id="UP000316406"/>
    </source>
</evidence>
<dbReference type="Proteomes" id="UP000316406">
    <property type="component" value="Unassembled WGS sequence"/>
</dbReference>
<dbReference type="InterPro" id="IPR036271">
    <property type="entry name" value="Tet_transcr_reg_TetR-rel_C_sf"/>
</dbReference>
<organism evidence="7 8">
    <name type="scientific">Brevibacterium aurantiacum</name>
    <dbReference type="NCBI Taxonomy" id="273384"/>
    <lineage>
        <taxon>Bacteria</taxon>
        <taxon>Bacillati</taxon>
        <taxon>Actinomycetota</taxon>
        <taxon>Actinomycetes</taxon>
        <taxon>Micrococcales</taxon>
        <taxon>Brevibacteriaceae</taxon>
        <taxon>Brevibacterium</taxon>
    </lineage>
</organism>
<dbReference type="SUPFAM" id="SSF48498">
    <property type="entry name" value="Tetracyclin repressor-like, C-terminal domain"/>
    <property type="match status" value="1"/>
</dbReference>
<dbReference type="GO" id="GO:0000976">
    <property type="term" value="F:transcription cis-regulatory region binding"/>
    <property type="evidence" value="ECO:0007669"/>
    <property type="project" value="TreeGrafter"/>
</dbReference>
<keyword evidence="4" id="KW-0804">Transcription</keyword>
<evidence type="ECO:0000256" key="2">
    <source>
        <dbReference type="ARBA" id="ARBA00023015"/>
    </source>
</evidence>
<dbReference type="InterPro" id="IPR001647">
    <property type="entry name" value="HTH_TetR"/>
</dbReference>
<dbReference type="PANTHER" id="PTHR30055">
    <property type="entry name" value="HTH-TYPE TRANSCRIPTIONAL REGULATOR RUTR"/>
    <property type="match status" value="1"/>
</dbReference>
<proteinExistence type="predicted"/>
<feature type="DNA-binding region" description="H-T-H motif" evidence="5">
    <location>
        <begin position="90"/>
        <end position="109"/>
    </location>
</feature>
<keyword evidence="3 5" id="KW-0238">DNA-binding</keyword>
<dbReference type="InterPro" id="IPR009057">
    <property type="entry name" value="Homeodomain-like_sf"/>
</dbReference>
<dbReference type="PANTHER" id="PTHR30055:SF234">
    <property type="entry name" value="HTH-TYPE TRANSCRIPTIONAL REGULATOR BETI"/>
    <property type="match status" value="1"/>
</dbReference>
<dbReference type="AlphaFoldDB" id="A0A556CAU8"/>
<evidence type="ECO:0000256" key="5">
    <source>
        <dbReference type="PROSITE-ProRule" id="PRU00335"/>
    </source>
</evidence>
<sequence length="257" mass="27877">MSTPTNGITPSRIPANTANPCAISKFFAFIADPSHLLQCVRIVMPRLYDNAIALQYDGPVPKIVNVEEHRARIAAAVWRVIAARGLDAVSLRSVAVEAKVSMGQVQHYYSLKNDLLFAGVEHSYLLIEQHLEQLLAEAEGSPREVMLAILTVLLGEEAVVRDAIRVNVAFAARTQNEPRIHDLLTSGDDEIIGLCTHVLAQAQRDGHLNADLDPVAEARLLFGLATGLGTQVAVYGGSSAQALDVFTYHLRRLGISP</sequence>
<evidence type="ECO:0000256" key="3">
    <source>
        <dbReference type="ARBA" id="ARBA00023125"/>
    </source>
</evidence>
<keyword evidence="8" id="KW-1185">Reference proteome</keyword>
<evidence type="ECO:0000313" key="7">
    <source>
        <dbReference type="EMBL" id="TSI14571.1"/>
    </source>
</evidence>
<dbReference type="OrthoDB" id="9816296at2"/>
<dbReference type="InterPro" id="IPR050109">
    <property type="entry name" value="HTH-type_TetR-like_transc_reg"/>
</dbReference>
<name>A0A556CAU8_BREAU</name>
<dbReference type="GO" id="GO:0003700">
    <property type="term" value="F:DNA-binding transcription factor activity"/>
    <property type="evidence" value="ECO:0007669"/>
    <property type="project" value="TreeGrafter"/>
</dbReference>
<reference evidence="7 8" key="1">
    <citation type="submission" date="2019-07" db="EMBL/GenBank/DDBJ databases">
        <title>Draft genome sequence of Brevibacterium aurantiacum XU54 isolated from Xinjiang China.</title>
        <authorList>
            <person name="Xu X."/>
        </authorList>
    </citation>
    <scope>NUCLEOTIDE SEQUENCE [LARGE SCALE GENOMIC DNA]</scope>
    <source>
        <strain evidence="7 8">XU54</strain>
    </source>
</reference>